<feature type="binding site" evidence="7">
    <location>
        <position position="215"/>
    </location>
    <ligand>
        <name>Zn(2+)</name>
        <dbReference type="ChEBI" id="CHEBI:29105"/>
    </ligand>
</feature>
<feature type="transmembrane region" description="Helical" evidence="8">
    <location>
        <begin position="189"/>
        <end position="208"/>
    </location>
</feature>
<evidence type="ECO:0000256" key="8">
    <source>
        <dbReference type="SAM" id="Phobius"/>
    </source>
</evidence>
<name>A0A229UXY2_9BACL</name>
<keyword evidence="3" id="KW-1003">Cell membrane</keyword>
<keyword evidence="10" id="KW-1185">Reference proteome</keyword>
<dbReference type="GO" id="GO:0005886">
    <property type="term" value="C:plasma membrane"/>
    <property type="evidence" value="ECO:0007669"/>
    <property type="project" value="UniProtKB-SubCell"/>
</dbReference>
<dbReference type="Pfam" id="PF03006">
    <property type="entry name" value="HlyIII"/>
    <property type="match status" value="1"/>
</dbReference>
<gene>
    <name evidence="9" type="ORF">CF651_01460</name>
</gene>
<dbReference type="EMBL" id="NMQW01000002">
    <property type="protein sequence ID" value="OXM87809.1"/>
    <property type="molecule type" value="Genomic_DNA"/>
</dbReference>
<keyword evidence="5 8" id="KW-1133">Transmembrane helix</keyword>
<dbReference type="InterPro" id="IPR005744">
    <property type="entry name" value="Hy-lIII"/>
</dbReference>
<dbReference type="NCBIfam" id="TIGR01065">
    <property type="entry name" value="hlyIII"/>
    <property type="match status" value="1"/>
</dbReference>
<dbReference type="AlphaFoldDB" id="A0A229UXY2"/>
<keyword evidence="7" id="KW-0479">Metal-binding</keyword>
<feature type="transmembrane region" description="Helical" evidence="8">
    <location>
        <begin position="132"/>
        <end position="151"/>
    </location>
</feature>
<evidence type="ECO:0000256" key="1">
    <source>
        <dbReference type="ARBA" id="ARBA00004651"/>
    </source>
</evidence>
<accession>A0A229UXY2</accession>
<proteinExistence type="inferred from homology"/>
<comment type="caution">
    <text evidence="9">The sequence shown here is derived from an EMBL/GenBank/DDBJ whole genome shotgun (WGS) entry which is preliminary data.</text>
</comment>
<evidence type="ECO:0000313" key="9">
    <source>
        <dbReference type="EMBL" id="OXM87809.1"/>
    </source>
</evidence>
<dbReference type="InterPro" id="IPR004254">
    <property type="entry name" value="AdipoR/HlyIII-related"/>
</dbReference>
<dbReference type="PANTHER" id="PTHR20855:SF3">
    <property type="entry name" value="LD03007P"/>
    <property type="match status" value="1"/>
</dbReference>
<feature type="binding site" evidence="7">
    <location>
        <position position="93"/>
    </location>
    <ligand>
        <name>Zn(2+)</name>
        <dbReference type="ChEBI" id="CHEBI:29105"/>
    </ligand>
</feature>
<dbReference type="GO" id="GO:0046872">
    <property type="term" value="F:metal ion binding"/>
    <property type="evidence" value="ECO:0007669"/>
    <property type="project" value="UniProtKB-KW"/>
</dbReference>
<evidence type="ECO:0000256" key="6">
    <source>
        <dbReference type="ARBA" id="ARBA00023136"/>
    </source>
</evidence>
<keyword evidence="6 8" id="KW-0472">Membrane</keyword>
<evidence type="ECO:0000256" key="4">
    <source>
        <dbReference type="ARBA" id="ARBA00022692"/>
    </source>
</evidence>
<comment type="subcellular location">
    <subcellularLocation>
        <location evidence="1">Cell membrane</location>
        <topology evidence="1">Multi-pass membrane protein</topology>
    </subcellularLocation>
</comment>
<feature type="binding site" evidence="7">
    <location>
        <position position="219"/>
    </location>
    <ligand>
        <name>Zn(2+)</name>
        <dbReference type="ChEBI" id="CHEBI:29105"/>
    </ligand>
</feature>
<protein>
    <submittedName>
        <fullName evidence="9">Hemolysin D</fullName>
    </submittedName>
</protein>
<evidence type="ECO:0000313" key="10">
    <source>
        <dbReference type="Proteomes" id="UP000215509"/>
    </source>
</evidence>
<organism evidence="9 10">
    <name type="scientific">Paenibacillus rigui</name>
    <dbReference type="NCBI Taxonomy" id="554312"/>
    <lineage>
        <taxon>Bacteria</taxon>
        <taxon>Bacillati</taxon>
        <taxon>Bacillota</taxon>
        <taxon>Bacilli</taxon>
        <taxon>Bacillales</taxon>
        <taxon>Paenibacillaceae</taxon>
        <taxon>Paenibacillus</taxon>
    </lineage>
</organism>
<feature type="transmembrane region" description="Helical" evidence="8">
    <location>
        <begin position="220"/>
        <end position="239"/>
    </location>
</feature>
<evidence type="ECO:0000256" key="7">
    <source>
        <dbReference type="PIRSR" id="PIRSR604254-1"/>
    </source>
</evidence>
<comment type="similarity">
    <text evidence="2">Belongs to the UPF0073 (Hly-III) family.</text>
</comment>
<keyword evidence="7" id="KW-0862">Zinc</keyword>
<evidence type="ECO:0000256" key="3">
    <source>
        <dbReference type="ARBA" id="ARBA00022475"/>
    </source>
</evidence>
<sequence>MIWKSYSVYIQRVECSPYHLIQGAGIRLTSTAIYSNEEKINAISHGIGAVLSLPALIVMVLQALKSGLWTHMLSSIVYGMSLLILYSCSTALHCVKDPLRMERYEMLDHAAIYVLIAGTYTPLLLISVKGSFGIALLSLIWLLALIGIFLKLRYPGRFMGWSIAQYMGMGWLLVAIVPSLRQTLPDEGLMWIVGGLFLYGFGCIFYFWRGIRYHHGIWHTFVLAGSACHFIAVYCYVLYV</sequence>
<dbReference type="OrthoDB" id="9813689at2"/>
<evidence type="ECO:0000256" key="2">
    <source>
        <dbReference type="ARBA" id="ARBA00008488"/>
    </source>
</evidence>
<reference evidence="9 10" key="1">
    <citation type="submission" date="2017-07" db="EMBL/GenBank/DDBJ databases">
        <title>Genome sequencing and assembly of Paenibacillus rigui.</title>
        <authorList>
            <person name="Mayilraj S."/>
        </authorList>
    </citation>
    <scope>NUCLEOTIDE SEQUENCE [LARGE SCALE GENOMIC DNA]</scope>
    <source>
        <strain evidence="9 10">JCM 16352</strain>
    </source>
</reference>
<feature type="transmembrane region" description="Helical" evidence="8">
    <location>
        <begin position="76"/>
        <end position="95"/>
    </location>
</feature>
<keyword evidence="4 8" id="KW-0812">Transmembrane</keyword>
<evidence type="ECO:0000256" key="5">
    <source>
        <dbReference type="ARBA" id="ARBA00022989"/>
    </source>
</evidence>
<feature type="transmembrane region" description="Helical" evidence="8">
    <location>
        <begin position="158"/>
        <end position="177"/>
    </location>
</feature>
<dbReference type="Proteomes" id="UP000215509">
    <property type="component" value="Unassembled WGS sequence"/>
</dbReference>
<dbReference type="PANTHER" id="PTHR20855">
    <property type="entry name" value="ADIPOR/PROGESTIN RECEPTOR-RELATED"/>
    <property type="match status" value="1"/>
</dbReference>
<dbReference type="GO" id="GO:0140911">
    <property type="term" value="F:pore-forming activity"/>
    <property type="evidence" value="ECO:0007669"/>
    <property type="project" value="InterPro"/>
</dbReference>
<feature type="transmembrane region" description="Helical" evidence="8">
    <location>
        <begin position="42"/>
        <end position="64"/>
    </location>
</feature>
<feature type="transmembrane region" description="Helical" evidence="8">
    <location>
        <begin position="107"/>
        <end position="126"/>
    </location>
</feature>